<dbReference type="EMBL" id="JBBEGN010000013">
    <property type="protein sequence ID" value="MEJ2870501.1"/>
    <property type="molecule type" value="Genomic_DNA"/>
</dbReference>
<dbReference type="RefSeq" id="WP_337697070.1">
    <property type="nucleotide sequence ID" value="NZ_JBBEGN010000013.1"/>
</dbReference>
<sequence>MTTRTIEERLDEQESRTSISALVAGYCEGVDHGNLELFLSLWHADAEYLIPGGRGDFRGIEGIRRSQEVISKAWASTKHWTTNHTVAFEGVDVATGRSDCFAVCEHHDGKVSLVSATYVDRYERRAGDWRIAQRLVQRWFVSEGQDTKLLEPF</sequence>
<accession>A0ABU8MUA7</accession>
<proteinExistence type="predicted"/>
<protein>
    <submittedName>
        <fullName evidence="2">Nuclear transport factor 2 family protein</fullName>
    </submittedName>
</protein>
<evidence type="ECO:0000313" key="3">
    <source>
        <dbReference type="Proteomes" id="UP001385809"/>
    </source>
</evidence>
<dbReference type="Gene3D" id="3.10.450.50">
    <property type="match status" value="1"/>
</dbReference>
<name>A0ABU8MUA7_9PSEU</name>
<dbReference type="Proteomes" id="UP001385809">
    <property type="component" value="Unassembled WGS sequence"/>
</dbReference>
<dbReference type="CDD" id="cd00531">
    <property type="entry name" value="NTF2_like"/>
    <property type="match status" value="1"/>
</dbReference>
<organism evidence="2 3">
    <name type="scientific">Actinomycetospora aurantiaca</name>
    <dbReference type="NCBI Taxonomy" id="3129233"/>
    <lineage>
        <taxon>Bacteria</taxon>
        <taxon>Bacillati</taxon>
        <taxon>Actinomycetota</taxon>
        <taxon>Actinomycetes</taxon>
        <taxon>Pseudonocardiales</taxon>
        <taxon>Pseudonocardiaceae</taxon>
        <taxon>Actinomycetospora</taxon>
    </lineage>
</organism>
<gene>
    <name evidence="2" type="ORF">WCD74_22225</name>
</gene>
<dbReference type="InterPro" id="IPR032710">
    <property type="entry name" value="NTF2-like_dom_sf"/>
</dbReference>
<keyword evidence="3" id="KW-1185">Reference proteome</keyword>
<dbReference type="InterPro" id="IPR037401">
    <property type="entry name" value="SnoaL-like"/>
</dbReference>
<evidence type="ECO:0000313" key="2">
    <source>
        <dbReference type="EMBL" id="MEJ2870501.1"/>
    </source>
</evidence>
<dbReference type="SUPFAM" id="SSF54427">
    <property type="entry name" value="NTF2-like"/>
    <property type="match status" value="1"/>
</dbReference>
<reference evidence="2 3" key="1">
    <citation type="submission" date="2024-03" db="EMBL/GenBank/DDBJ databases">
        <title>Actinomycetospora sp. OC33-EN08, a novel actinomycete isolated from wild orchid (Aerides multiflora).</title>
        <authorList>
            <person name="Suriyachadkun C."/>
        </authorList>
    </citation>
    <scope>NUCLEOTIDE SEQUENCE [LARGE SCALE GENOMIC DNA]</scope>
    <source>
        <strain evidence="2 3">OC33-EN08</strain>
    </source>
</reference>
<evidence type="ECO:0000259" key="1">
    <source>
        <dbReference type="Pfam" id="PF13577"/>
    </source>
</evidence>
<comment type="caution">
    <text evidence="2">The sequence shown here is derived from an EMBL/GenBank/DDBJ whole genome shotgun (WGS) entry which is preliminary data.</text>
</comment>
<dbReference type="Pfam" id="PF13577">
    <property type="entry name" value="SnoaL_4"/>
    <property type="match status" value="1"/>
</dbReference>
<feature type="domain" description="SnoaL-like" evidence="1">
    <location>
        <begin position="13"/>
        <end position="134"/>
    </location>
</feature>